<evidence type="ECO:0000256" key="1">
    <source>
        <dbReference type="SAM" id="MobiDB-lite"/>
    </source>
</evidence>
<feature type="compositionally biased region" description="Polar residues" evidence="1">
    <location>
        <begin position="96"/>
        <end position="112"/>
    </location>
</feature>
<evidence type="ECO:0000313" key="3">
    <source>
        <dbReference type="Proteomes" id="UP000799750"/>
    </source>
</evidence>
<dbReference type="AlphaFoldDB" id="A0A6A6Q9N5"/>
<gene>
    <name evidence="2" type="ORF">BU16DRAFT_544959</name>
</gene>
<dbReference type="EMBL" id="MU004200">
    <property type="protein sequence ID" value="KAF2488801.1"/>
    <property type="molecule type" value="Genomic_DNA"/>
</dbReference>
<protein>
    <submittedName>
        <fullName evidence="2">Uncharacterized protein</fullName>
    </submittedName>
</protein>
<proteinExistence type="predicted"/>
<accession>A0A6A6Q9N5</accession>
<organism evidence="2 3">
    <name type="scientific">Lophium mytilinum</name>
    <dbReference type="NCBI Taxonomy" id="390894"/>
    <lineage>
        <taxon>Eukaryota</taxon>
        <taxon>Fungi</taxon>
        <taxon>Dikarya</taxon>
        <taxon>Ascomycota</taxon>
        <taxon>Pezizomycotina</taxon>
        <taxon>Dothideomycetes</taxon>
        <taxon>Pleosporomycetidae</taxon>
        <taxon>Mytilinidiales</taxon>
        <taxon>Mytilinidiaceae</taxon>
        <taxon>Lophium</taxon>
    </lineage>
</organism>
<evidence type="ECO:0000313" key="2">
    <source>
        <dbReference type="EMBL" id="KAF2488801.1"/>
    </source>
</evidence>
<feature type="region of interest" description="Disordered" evidence="1">
    <location>
        <begin position="82"/>
        <end position="112"/>
    </location>
</feature>
<name>A0A6A6Q9N5_9PEZI</name>
<reference evidence="2" key="1">
    <citation type="journal article" date="2020" name="Stud. Mycol.">
        <title>101 Dothideomycetes genomes: a test case for predicting lifestyles and emergence of pathogens.</title>
        <authorList>
            <person name="Haridas S."/>
            <person name="Albert R."/>
            <person name="Binder M."/>
            <person name="Bloem J."/>
            <person name="Labutti K."/>
            <person name="Salamov A."/>
            <person name="Andreopoulos B."/>
            <person name="Baker S."/>
            <person name="Barry K."/>
            <person name="Bills G."/>
            <person name="Bluhm B."/>
            <person name="Cannon C."/>
            <person name="Castanera R."/>
            <person name="Culley D."/>
            <person name="Daum C."/>
            <person name="Ezra D."/>
            <person name="Gonzalez J."/>
            <person name="Henrissat B."/>
            <person name="Kuo A."/>
            <person name="Liang C."/>
            <person name="Lipzen A."/>
            <person name="Lutzoni F."/>
            <person name="Magnuson J."/>
            <person name="Mondo S."/>
            <person name="Nolan M."/>
            <person name="Ohm R."/>
            <person name="Pangilinan J."/>
            <person name="Park H.-J."/>
            <person name="Ramirez L."/>
            <person name="Alfaro M."/>
            <person name="Sun H."/>
            <person name="Tritt A."/>
            <person name="Yoshinaga Y."/>
            <person name="Zwiers L.-H."/>
            <person name="Turgeon B."/>
            <person name="Goodwin S."/>
            <person name="Spatafora J."/>
            <person name="Crous P."/>
            <person name="Grigoriev I."/>
        </authorList>
    </citation>
    <scope>NUCLEOTIDE SEQUENCE</scope>
    <source>
        <strain evidence="2">CBS 269.34</strain>
    </source>
</reference>
<sequence length="112" mass="12437">MPRTSWEACHHSLSRNGRKRNICWLLSSGSDGAACACTRDHDPGAGDESPVSEVRGNFEAYHRAPLLEKRKNFRKLDTQGLLVGGQDNTEQRNIAHENSQNANRSTTVPPPR</sequence>
<dbReference type="Proteomes" id="UP000799750">
    <property type="component" value="Unassembled WGS sequence"/>
</dbReference>
<keyword evidence="3" id="KW-1185">Reference proteome</keyword>